<protein>
    <submittedName>
        <fullName evidence="1">Uncharacterized protein</fullName>
    </submittedName>
</protein>
<name>A0AAJ8C032_ASPNG</name>
<dbReference type="KEGG" id="ang:An07g04100"/>
<evidence type="ECO:0000313" key="1">
    <source>
        <dbReference type="RefSeq" id="XP_059605370.1"/>
    </source>
</evidence>
<reference evidence="1" key="2">
    <citation type="submission" date="2025-08" db="UniProtKB">
        <authorList>
            <consortium name="RefSeq"/>
        </authorList>
    </citation>
    <scope>IDENTIFICATION</scope>
</reference>
<accession>A0AAJ8C032</accession>
<dbReference type="VEuPathDB" id="FungiDB:An07g04100"/>
<gene>
    <name evidence="1" type="ORF">An07g04100</name>
</gene>
<dbReference type="AlphaFoldDB" id="A0AAJ8C032"/>
<reference evidence="1" key="1">
    <citation type="submission" date="2025-02" db="EMBL/GenBank/DDBJ databases">
        <authorList>
            <consortium name="NCBI Genome Project"/>
        </authorList>
    </citation>
    <scope>NUCLEOTIDE SEQUENCE</scope>
</reference>
<proteinExistence type="predicted"/>
<dbReference type="RefSeq" id="XP_059605370.1">
    <property type="nucleotide sequence ID" value="XM_059748387.1"/>
</dbReference>
<organism evidence="1">
    <name type="scientific">Aspergillus niger</name>
    <dbReference type="NCBI Taxonomy" id="5061"/>
    <lineage>
        <taxon>Eukaryota</taxon>
        <taxon>Fungi</taxon>
        <taxon>Dikarya</taxon>
        <taxon>Ascomycota</taxon>
        <taxon>Pezizomycotina</taxon>
        <taxon>Eurotiomycetes</taxon>
        <taxon>Eurotiomycetidae</taxon>
        <taxon>Eurotiales</taxon>
        <taxon>Aspergillaceae</taxon>
        <taxon>Aspergillus</taxon>
        <taxon>Aspergillus subgen. Circumdati</taxon>
    </lineage>
</organism>
<sequence>MDACPAPSKNVSSALSFYCSVPLVQPKTMPWKTRRSQGLSGDEGLLTGAKNYARAGAMQQILRATSQGVSAVMPIPCCKQQKYGGREQQHLAA</sequence>
<dbReference type="GeneID" id="84591358"/>